<comment type="caution">
    <text evidence="1">The sequence shown here is derived from an EMBL/GenBank/DDBJ whole genome shotgun (WGS) entry which is preliminary data.</text>
</comment>
<dbReference type="AlphaFoldDB" id="A0A841BXM8"/>
<reference evidence="1 2" key="1">
    <citation type="submission" date="2020-08" db="EMBL/GenBank/DDBJ databases">
        <title>Sequencing the genomes of 1000 actinobacteria strains.</title>
        <authorList>
            <person name="Klenk H.-P."/>
        </authorList>
    </citation>
    <scope>NUCLEOTIDE SEQUENCE [LARGE SCALE GENOMIC DNA]</scope>
    <source>
        <strain evidence="1 2">DSM 45362</strain>
    </source>
</reference>
<proteinExistence type="predicted"/>
<gene>
    <name evidence="1" type="ORF">F4553_005849</name>
</gene>
<dbReference type="Gene3D" id="2.130.10.10">
    <property type="entry name" value="YVTN repeat-like/Quinoprotein amine dehydrogenase"/>
    <property type="match status" value="2"/>
</dbReference>
<dbReference type="RefSeq" id="WP_184842025.1">
    <property type="nucleotide sequence ID" value="NZ_JACHMN010000003.1"/>
</dbReference>
<dbReference type="InterPro" id="IPR015943">
    <property type="entry name" value="WD40/YVTN_repeat-like_dom_sf"/>
</dbReference>
<dbReference type="EMBL" id="JACHMN010000003">
    <property type="protein sequence ID" value="MBB5872415.1"/>
    <property type="molecule type" value="Genomic_DNA"/>
</dbReference>
<name>A0A841BXM8_9ACTN</name>
<dbReference type="InterPro" id="IPR011047">
    <property type="entry name" value="Quinoprotein_ADH-like_sf"/>
</dbReference>
<protein>
    <submittedName>
        <fullName evidence="1">Uncharacterized protein</fullName>
    </submittedName>
</protein>
<dbReference type="SUPFAM" id="SSF50998">
    <property type="entry name" value="Quinoprotein alcohol dehydrogenase-like"/>
    <property type="match status" value="1"/>
</dbReference>
<evidence type="ECO:0000313" key="1">
    <source>
        <dbReference type="EMBL" id="MBB5872415.1"/>
    </source>
</evidence>
<keyword evidence="2" id="KW-1185">Reference proteome</keyword>
<sequence length="429" mass="45976">MSVVIDLGEGYRDRRGPERPLRERIDTHRNRRMAALAVLAALVLGVTPVPVADARIVSVAAYPYLIQSTPIIVGDLVYAVSRSEGSSVLRIDAYQLLDGLFRWTATFKGVDRVSGARASGGLVVMNAIGSGGDMLLAIDPVSGQVLAEEPAPQVAVVDEVAVHLTYLMVEEEFFADLRGRDLRSGEELWSRRLPVQSPGFIYALQAVPGSPVVLVTDPGGLAYSVEAADGTLRSSARVAASGIRYATTLGGFAYFGSVAGELSKYEPVLLQEVWHRDAPAGVVACGDVLCDDRDFDPEIIDPVTGRKLFERSLTWQYLLAVPGGWLAVTNNPAELSQVNSTAVAYLDELGYGARPTGAWSYLGRDTDDAPVLMRTNIAPPLTWFARLDAAGGLQLLGTVHTAVRNCQAAGVSIVCTLGSDGFEIFRRRG</sequence>
<accession>A0A841BXM8</accession>
<dbReference type="Proteomes" id="UP000587527">
    <property type="component" value="Unassembled WGS sequence"/>
</dbReference>
<evidence type="ECO:0000313" key="2">
    <source>
        <dbReference type="Proteomes" id="UP000587527"/>
    </source>
</evidence>
<organism evidence="1 2">
    <name type="scientific">Allocatelliglobosispora scoriae</name>
    <dbReference type="NCBI Taxonomy" id="643052"/>
    <lineage>
        <taxon>Bacteria</taxon>
        <taxon>Bacillati</taxon>
        <taxon>Actinomycetota</taxon>
        <taxon>Actinomycetes</taxon>
        <taxon>Micromonosporales</taxon>
        <taxon>Micromonosporaceae</taxon>
        <taxon>Allocatelliglobosispora</taxon>
    </lineage>
</organism>